<evidence type="ECO:0000313" key="1">
    <source>
        <dbReference type="EMBL" id="PRQ23503.1"/>
    </source>
</evidence>
<dbReference type="Proteomes" id="UP000238479">
    <property type="component" value="Chromosome 6"/>
</dbReference>
<dbReference type="Gramene" id="PRQ23503">
    <property type="protein sequence ID" value="PRQ23503"/>
    <property type="gene ID" value="RchiOBHm_Chr6g0262091"/>
</dbReference>
<evidence type="ECO:0008006" key="3">
    <source>
        <dbReference type="Google" id="ProtNLM"/>
    </source>
</evidence>
<dbReference type="AlphaFoldDB" id="A0A2P6PNI4"/>
<dbReference type="OMA" id="KHHPIGI"/>
<proteinExistence type="predicted"/>
<dbReference type="EMBL" id="PDCK01000044">
    <property type="protein sequence ID" value="PRQ23503.1"/>
    <property type="molecule type" value="Genomic_DNA"/>
</dbReference>
<name>A0A2P6PNI4_ROSCH</name>
<dbReference type="OrthoDB" id="1919386at2759"/>
<sequence>MGICASTQCLKEGGRIVNALSTVKIVHLDGKLQELRNPVKPCHILSQNPNCFLCPSEFMFVDSDAPQVPTDEELQLGQIYFLMPVSQLRAPLSLQDLCSLAIKASVALAKGSSLSAMRSPVSDRNLAASQLGCCKVPTGFDMVGSMSSRMRRGNQRIEF</sequence>
<gene>
    <name evidence="1" type="ORF">RchiOBHm_Chr6g0262091</name>
</gene>
<evidence type="ECO:0000313" key="2">
    <source>
        <dbReference type="Proteomes" id="UP000238479"/>
    </source>
</evidence>
<dbReference type="STRING" id="74649.A0A2P6PNI4"/>
<accession>A0A2P6PNI4</accession>
<dbReference type="PANTHER" id="PTHR33052">
    <property type="entry name" value="DUF4228 DOMAIN PROTEIN-RELATED"/>
    <property type="match status" value="1"/>
</dbReference>
<organism evidence="1 2">
    <name type="scientific">Rosa chinensis</name>
    <name type="common">China rose</name>
    <dbReference type="NCBI Taxonomy" id="74649"/>
    <lineage>
        <taxon>Eukaryota</taxon>
        <taxon>Viridiplantae</taxon>
        <taxon>Streptophyta</taxon>
        <taxon>Embryophyta</taxon>
        <taxon>Tracheophyta</taxon>
        <taxon>Spermatophyta</taxon>
        <taxon>Magnoliopsida</taxon>
        <taxon>eudicotyledons</taxon>
        <taxon>Gunneridae</taxon>
        <taxon>Pentapetalae</taxon>
        <taxon>rosids</taxon>
        <taxon>fabids</taxon>
        <taxon>Rosales</taxon>
        <taxon>Rosaceae</taxon>
        <taxon>Rosoideae</taxon>
        <taxon>Rosoideae incertae sedis</taxon>
        <taxon>Rosa</taxon>
    </lineage>
</organism>
<keyword evidence="2" id="KW-1185">Reference proteome</keyword>
<comment type="caution">
    <text evidence="1">The sequence shown here is derived from an EMBL/GenBank/DDBJ whole genome shotgun (WGS) entry which is preliminary data.</text>
</comment>
<protein>
    <recommendedName>
        <fullName evidence="3">DUF4228 domain-containing protein</fullName>
    </recommendedName>
</protein>
<reference evidence="1 2" key="1">
    <citation type="journal article" date="2018" name="Nat. Genet.">
        <title>The Rosa genome provides new insights in the design of modern roses.</title>
        <authorList>
            <person name="Bendahmane M."/>
        </authorList>
    </citation>
    <scope>NUCLEOTIDE SEQUENCE [LARGE SCALE GENOMIC DNA]</scope>
    <source>
        <strain evidence="2">cv. Old Blush</strain>
    </source>
</reference>
<dbReference type="InterPro" id="IPR025322">
    <property type="entry name" value="PADRE_dom"/>
</dbReference>
<dbReference type="Pfam" id="PF14009">
    <property type="entry name" value="PADRE"/>
    <property type="match status" value="1"/>
</dbReference>